<dbReference type="AlphaFoldDB" id="A0A1G4KI38"/>
<dbReference type="Proteomes" id="UP000191024">
    <property type="component" value="Chromosome H"/>
</dbReference>
<feature type="region of interest" description="Disordered" evidence="1">
    <location>
        <begin position="119"/>
        <end position="154"/>
    </location>
</feature>
<evidence type="ECO:0000256" key="2">
    <source>
        <dbReference type="SAM" id="Phobius"/>
    </source>
</evidence>
<accession>A0A1G4KI38</accession>
<sequence length="154" mass="16642">MTDDIQGVEQSPLVELFFSQINTLMKSSIRRLKDRCSDLGWASILLGIATSLATYTLFKTVDECRANKASFSCLQYGLLSVALLAATVACFLDVSKLVYQKLQLGRLFNRAAAAPPNSVEMVDQNEPVSQSTVTPLSSGEIVDQTEAASESTVA</sequence>
<evidence type="ECO:0000313" key="3">
    <source>
        <dbReference type="EMBL" id="SCV04221.1"/>
    </source>
</evidence>
<name>A0A1G4KI38_9SACH</name>
<keyword evidence="4" id="KW-1185">Reference proteome</keyword>
<evidence type="ECO:0000256" key="1">
    <source>
        <dbReference type="SAM" id="MobiDB-lite"/>
    </source>
</evidence>
<proteinExistence type="predicted"/>
<dbReference type="EMBL" id="LT598468">
    <property type="protein sequence ID" value="SCV04221.1"/>
    <property type="molecule type" value="Genomic_DNA"/>
</dbReference>
<organism evidence="3 4">
    <name type="scientific">Lachancea mirantina</name>
    <dbReference type="NCBI Taxonomy" id="1230905"/>
    <lineage>
        <taxon>Eukaryota</taxon>
        <taxon>Fungi</taxon>
        <taxon>Dikarya</taxon>
        <taxon>Ascomycota</taxon>
        <taxon>Saccharomycotina</taxon>
        <taxon>Saccharomycetes</taxon>
        <taxon>Saccharomycetales</taxon>
        <taxon>Saccharomycetaceae</taxon>
        <taxon>Lachancea</taxon>
    </lineage>
</organism>
<keyword evidence="2" id="KW-1133">Transmembrane helix</keyword>
<feature type="transmembrane region" description="Helical" evidence="2">
    <location>
        <begin position="39"/>
        <end position="58"/>
    </location>
</feature>
<feature type="compositionally biased region" description="Polar residues" evidence="1">
    <location>
        <begin position="126"/>
        <end position="137"/>
    </location>
</feature>
<evidence type="ECO:0000313" key="4">
    <source>
        <dbReference type="Proteomes" id="UP000191024"/>
    </source>
</evidence>
<gene>
    <name evidence="3" type="ORF">LAMI_0H14378G</name>
</gene>
<reference evidence="4" key="1">
    <citation type="submission" date="2016-03" db="EMBL/GenBank/DDBJ databases">
        <authorList>
            <person name="Devillers H."/>
        </authorList>
    </citation>
    <scope>NUCLEOTIDE SEQUENCE [LARGE SCALE GENOMIC DNA]</scope>
</reference>
<keyword evidence="2" id="KW-0812">Transmembrane</keyword>
<keyword evidence="2" id="KW-0472">Membrane</keyword>
<feature type="transmembrane region" description="Helical" evidence="2">
    <location>
        <begin position="78"/>
        <end position="99"/>
    </location>
</feature>
<protein>
    <submittedName>
        <fullName evidence="3">LAMI_0H14378g1_1</fullName>
    </submittedName>
</protein>